<dbReference type="KEGG" id="ttf:THTE_2240"/>
<dbReference type="AlphaFoldDB" id="A0A286RFY2"/>
<dbReference type="InterPro" id="IPR050921">
    <property type="entry name" value="T4SS_GSP_E_ATPase"/>
</dbReference>
<evidence type="ECO:0000259" key="2">
    <source>
        <dbReference type="SMART" id="SM00382"/>
    </source>
</evidence>
<evidence type="ECO:0000313" key="3">
    <source>
        <dbReference type="EMBL" id="ASV74842.1"/>
    </source>
</evidence>
<feature type="domain" description="AAA+ ATPase" evidence="2">
    <location>
        <begin position="140"/>
        <end position="277"/>
    </location>
</feature>
<keyword evidence="4" id="KW-1185">Reference proteome</keyword>
<sequence>MSREAIFEASTRYFLSPILPYLLDDSVTEIMVNGPYEVYIERGGKLEKTDARFPSEDALISAINNVAQWVGREINEEHPVLDARLPDGSRVHAILPPTSRIGPCLTIRKFTREAMTLEDLVRLNSLSEIAKEFLEICVKLRKNILISGGTGTGKTVLLGALSRAIPPEERIVVIEDTSELRLVQPHTIYLEARHGGRDGRGGLTIRHLFSNSLRMRPDRVIVGEVRGGEALDMIQAMLSGHSGSLSTIHASSPRDALIRLETLSLMSDVEIPVYVARAQVASAIHIVIQIARFTEDGSRKITQVSEVAGLDNDGRYILRDLFVSRLVGRSPQGKLVADLAFTGVKPTFADAPKNTGMEHLVQHSAPLWDLAS</sequence>
<name>A0A286RFY2_9BACT</name>
<dbReference type="SMART" id="SM00382">
    <property type="entry name" value="AAA"/>
    <property type="match status" value="1"/>
</dbReference>
<dbReference type="InterPro" id="IPR001482">
    <property type="entry name" value="T2SS/T4SS_dom"/>
</dbReference>
<dbReference type="CDD" id="cd01130">
    <property type="entry name" value="VirB11-like_ATPase"/>
    <property type="match status" value="1"/>
</dbReference>
<dbReference type="RefSeq" id="WP_157731956.1">
    <property type="nucleotide sequence ID" value="NZ_CP018477.1"/>
</dbReference>
<accession>A0A286RFY2</accession>
<reference evidence="3 4" key="1">
    <citation type="journal article" name="Front. Microbiol.">
        <title>Sugar Metabolism of the First Thermophilic Planctomycete Thermogutta terrifontis: Comparative Genomic and Transcriptomic Approaches.</title>
        <authorList>
            <person name="Elcheninov A.G."/>
            <person name="Menzel P."/>
            <person name="Gudbergsdottir S.R."/>
            <person name="Slesarev A.I."/>
            <person name="Kadnikov V.V."/>
            <person name="Krogh A."/>
            <person name="Bonch-Osmolovskaya E.A."/>
            <person name="Peng X."/>
            <person name="Kublanov I.V."/>
        </authorList>
    </citation>
    <scope>NUCLEOTIDE SEQUENCE [LARGE SCALE GENOMIC DNA]</scope>
    <source>
        <strain evidence="3 4">R1</strain>
    </source>
</reference>
<comment type="similarity">
    <text evidence="1">Belongs to the GSP E family.</text>
</comment>
<dbReference type="Proteomes" id="UP000215086">
    <property type="component" value="Chromosome"/>
</dbReference>
<dbReference type="PANTHER" id="PTHR30486">
    <property type="entry name" value="TWITCHING MOTILITY PROTEIN PILT"/>
    <property type="match status" value="1"/>
</dbReference>
<organism evidence="3 4">
    <name type="scientific">Thermogutta terrifontis</name>
    <dbReference type="NCBI Taxonomy" id="1331910"/>
    <lineage>
        <taxon>Bacteria</taxon>
        <taxon>Pseudomonadati</taxon>
        <taxon>Planctomycetota</taxon>
        <taxon>Planctomycetia</taxon>
        <taxon>Pirellulales</taxon>
        <taxon>Thermoguttaceae</taxon>
        <taxon>Thermogutta</taxon>
    </lineage>
</organism>
<dbReference type="GO" id="GO:0016887">
    <property type="term" value="F:ATP hydrolysis activity"/>
    <property type="evidence" value="ECO:0007669"/>
    <property type="project" value="InterPro"/>
</dbReference>
<gene>
    <name evidence="3" type="ORF">THTE_2240</name>
</gene>
<dbReference type="SUPFAM" id="SSF52540">
    <property type="entry name" value="P-loop containing nucleoside triphosphate hydrolases"/>
    <property type="match status" value="1"/>
</dbReference>
<dbReference type="OrthoDB" id="9810761at2"/>
<dbReference type="PANTHER" id="PTHR30486:SF15">
    <property type="entry name" value="TYPE II_IV SECRETION SYSTEM ATPASE"/>
    <property type="match status" value="1"/>
</dbReference>
<evidence type="ECO:0000313" key="4">
    <source>
        <dbReference type="Proteomes" id="UP000215086"/>
    </source>
</evidence>
<dbReference type="Pfam" id="PF00437">
    <property type="entry name" value="T2SSE"/>
    <property type="match status" value="1"/>
</dbReference>
<evidence type="ECO:0000256" key="1">
    <source>
        <dbReference type="ARBA" id="ARBA00006611"/>
    </source>
</evidence>
<dbReference type="InterPro" id="IPR003593">
    <property type="entry name" value="AAA+_ATPase"/>
</dbReference>
<keyword evidence="3" id="KW-0378">Hydrolase</keyword>
<dbReference type="EMBL" id="CP018477">
    <property type="protein sequence ID" value="ASV74842.1"/>
    <property type="molecule type" value="Genomic_DNA"/>
</dbReference>
<dbReference type="Gene3D" id="3.40.50.300">
    <property type="entry name" value="P-loop containing nucleotide triphosphate hydrolases"/>
    <property type="match status" value="1"/>
</dbReference>
<dbReference type="Gene3D" id="3.30.450.370">
    <property type="match status" value="1"/>
</dbReference>
<dbReference type="InterPro" id="IPR027417">
    <property type="entry name" value="P-loop_NTPase"/>
</dbReference>
<protein>
    <submittedName>
        <fullName evidence="3">Type II/IV secretion system ATP hydrolase TadA/VirB11/CpaF, TadA subfamily</fullName>
    </submittedName>
</protein>
<proteinExistence type="inferred from homology"/>